<dbReference type="GO" id="GO:0022857">
    <property type="term" value="F:transmembrane transporter activity"/>
    <property type="evidence" value="ECO:0007669"/>
    <property type="project" value="InterPro"/>
</dbReference>
<feature type="transmembrane region" description="Helical" evidence="8">
    <location>
        <begin position="328"/>
        <end position="346"/>
    </location>
</feature>
<evidence type="ECO:0000256" key="1">
    <source>
        <dbReference type="ARBA" id="ARBA00004651"/>
    </source>
</evidence>
<comment type="subcellular location">
    <subcellularLocation>
        <location evidence="1">Cell membrane</location>
        <topology evidence="1">Multi-pass membrane protein</topology>
    </subcellularLocation>
</comment>
<dbReference type="PANTHER" id="PTHR30472:SF25">
    <property type="entry name" value="ABC TRANSPORTER PERMEASE PROTEIN MJ0876-RELATED"/>
    <property type="match status" value="1"/>
</dbReference>
<evidence type="ECO:0000256" key="3">
    <source>
        <dbReference type="ARBA" id="ARBA00022448"/>
    </source>
</evidence>
<feature type="transmembrane region" description="Helical" evidence="8">
    <location>
        <begin position="303"/>
        <end position="321"/>
    </location>
</feature>
<keyword evidence="6 8" id="KW-1133">Transmembrane helix</keyword>
<keyword evidence="10" id="KW-1185">Reference proteome</keyword>
<evidence type="ECO:0000313" key="9">
    <source>
        <dbReference type="EMBL" id="AWI09202.1"/>
    </source>
</evidence>
<evidence type="ECO:0000313" key="10">
    <source>
        <dbReference type="Proteomes" id="UP000244896"/>
    </source>
</evidence>
<evidence type="ECO:0000256" key="6">
    <source>
        <dbReference type="ARBA" id="ARBA00022989"/>
    </source>
</evidence>
<dbReference type="SUPFAM" id="SSF81345">
    <property type="entry name" value="ABC transporter involved in vitamin B12 uptake, BtuC"/>
    <property type="match status" value="1"/>
</dbReference>
<dbReference type="FunFam" id="1.10.3470.10:FF:000001">
    <property type="entry name" value="Vitamin B12 ABC transporter permease BtuC"/>
    <property type="match status" value="1"/>
</dbReference>
<feature type="transmembrane region" description="Helical" evidence="8">
    <location>
        <begin position="215"/>
        <end position="235"/>
    </location>
</feature>
<gene>
    <name evidence="9" type="ORF">CKA38_08090</name>
</gene>
<feature type="transmembrane region" description="Helical" evidence="8">
    <location>
        <begin position="171"/>
        <end position="190"/>
    </location>
</feature>
<evidence type="ECO:0000256" key="7">
    <source>
        <dbReference type="ARBA" id="ARBA00023136"/>
    </source>
</evidence>
<feature type="transmembrane region" description="Helical" evidence="8">
    <location>
        <begin position="114"/>
        <end position="135"/>
    </location>
</feature>
<feature type="transmembrane region" description="Helical" evidence="8">
    <location>
        <begin position="29"/>
        <end position="51"/>
    </location>
</feature>
<feature type="transmembrane region" description="Helical" evidence="8">
    <location>
        <begin position="262"/>
        <end position="291"/>
    </location>
</feature>
<dbReference type="EMBL" id="CP023004">
    <property type="protein sequence ID" value="AWI09202.1"/>
    <property type="molecule type" value="Genomic_DNA"/>
</dbReference>
<dbReference type="Gene3D" id="1.10.3470.10">
    <property type="entry name" value="ABC transporter involved in vitamin B12 uptake, BtuC"/>
    <property type="match status" value="1"/>
</dbReference>
<reference evidence="9 10" key="1">
    <citation type="journal article" date="2018" name="Syst. Appl. Microbiol.">
        <title>Ereboglobus luteus gen. nov. sp. nov. from cockroach guts, and new insights into the oxygen relationship of the genera Opitutus and Didymococcus (Verrucomicrobia: Opitutaceae).</title>
        <authorList>
            <person name="Tegtmeier D."/>
            <person name="Belitz A."/>
            <person name="Radek R."/>
            <person name="Heimerl T."/>
            <person name="Brune A."/>
        </authorList>
    </citation>
    <scope>NUCLEOTIDE SEQUENCE [LARGE SCALE GENOMIC DNA]</scope>
    <source>
        <strain evidence="9 10">Ho45</strain>
    </source>
</reference>
<comment type="similarity">
    <text evidence="2">Belongs to the binding-protein-dependent transport system permease family. FecCD subfamily.</text>
</comment>
<feature type="transmembrane region" description="Helical" evidence="8">
    <location>
        <begin position="141"/>
        <end position="162"/>
    </location>
</feature>
<dbReference type="GO" id="GO:0033214">
    <property type="term" value="P:siderophore-iron import into cell"/>
    <property type="evidence" value="ECO:0007669"/>
    <property type="project" value="TreeGrafter"/>
</dbReference>
<dbReference type="InterPro" id="IPR000522">
    <property type="entry name" value="ABC_transptr_permease_BtuC"/>
</dbReference>
<proteinExistence type="inferred from homology"/>
<evidence type="ECO:0000256" key="8">
    <source>
        <dbReference type="SAM" id="Phobius"/>
    </source>
</evidence>
<dbReference type="CDD" id="cd06550">
    <property type="entry name" value="TM_ABC_iron-siderophores_like"/>
    <property type="match status" value="1"/>
</dbReference>
<sequence length="350" mass="36803">MKNGEPSSSGVREDSNAAKRARSSRPGSFFILHFPLFISIVLLAGLCVVSLCVGDMNLSPARTLDGLLRRDELATFVIWNMRLPRLLVAMLIGGALASSGLVMQAYFRNSLASPGLLGVSAGGTAGAVVAIGAGFAAGSFFLLPFASIAGAFIATACVIALARRGAGTERLLLAGIALNAMLGAVSSYVLSNATLTYERNAQILFWLLGGLEDRTWEHVMMASPILLAALLLWPLGRQMDLLSLGADEAQSLGVDVRRLRGWLLVLSTVLTALATAVTGTVGFVGLVVPHIFRLLVGPEHRRLVPLSLVGGAAFVVACDLIGREAGGLRIGIVTSLIGGPFFLWLLRRQA</sequence>
<dbReference type="GO" id="GO:0005886">
    <property type="term" value="C:plasma membrane"/>
    <property type="evidence" value="ECO:0007669"/>
    <property type="project" value="UniProtKB-SubCell"/>
</dbReference>
<name>A0A2U8E3V7_9BACT</name>
<dbReference type="InterPro" id="IPR037294">
    <property type="entry name" value="ABC_BtuC-like"/>
</dbReference>
<dbReference type="OrthoDB" id="9811721at2"/>
<dbReference type="PANTHER" id="PTHR30472">
    <property type="entry name" value="FERRIC ENTEROBACTIN TRANSPORT SYSTEM PERMEASE PROTEIN"/>
    <property type="match status" value="1"/>
</dbReference>
<evidence type="ECO:0000256" key="4">
    <source>
        <dbReference type="ARBA" id="ARBA00022475"/>
    </source>
</evidence>
<dbReference type="AlphaFoldDB" id="A0A2U8E3V7"/>
<keyword evidence="5 8" id="KW-0812">Transmembrane</keyword>
<dbReference type="KEGG" id="elut:CKA38_08090"/>
<accession>A0A2U8E3V7</accession>
<dbReference type="Pfam" id="PF01032">
    <property type="entry name" value="FecCD"/>
    <property type="match status" value="1"/>
</dbReference>
<evidence type="ECO:0000256" key="5">
    <source>
        <dbReference type="ARBA" id="ARBA00022692"/>
    </source>
</evidence>
<feature type="transmembrane region" description="Helical" evidence="8">
    <location>
        <begin position="86"/>
        <end position="107"/>
    </location>
</feature>
<dbReference type="Proteomes" id="UP000244896">
    <property type="component" value="Chromosome"/>
</dbReference>
<keyword evidence="3" id="KW-0813">Transport</keyword>
<evidence type="ECO:0000256" key="2">
    <source>
        <dbReference type="ARBA" id="ARBA00007935"/>
    </source>
</evidence>
<protein>
    <submittedName>
        <fullName evidence="9">ABC transporter permease</fullName>
    </submittedName>
</protein>
<keyword evidence="4" id="KW-1003">Cell membrane</keyword>
<organism evidence="9 10">
    <name type="scientific">Ereboglobus luteus</name>
    <dbReference type="NCBI Taxonomy" id="1796921"/>
    <lineage>
        <taxon>Bacteria</taxon>
        <taxon>Pseudomonadati</taxon>
        <taxon>Verrucomicrobiota</taxon>
        <taxon>Opitutia</taxon>
        <taxon>Opitutales</taxon>
        <taxon>Opitutaceae</taxon>
        <taxon>Ereboglobus</taxon>
    </lineage>
</organism>
<keyword evidence="7 8" id="KW-0472">Membrane</keyword>